<dbReference type="EMBL" id="LK391969">
    <property type="protein sequence ID" value="CEF27578.1"/>
    <property type="molecule type" value="Genomic_DNA"/>
</dbReference>
<reference evidence="4" key="1">
    <citation type="submission" date="2014-07" db="EMBL/GenBank/DDBJ databases">
        <authorList>
            <person name="Urmite Genomes Urmite Genomes"/>
        </authorList>
    </citation>
    <scope>NUCLEOTIDE SEQUENCE</scope>
    <source>
        <strain evidence="4">12M76_air</strain>
    </source>
</reference>
<accession>A0A078MFS3</accession>
<evidence type="ECO:0000256" key="1">
    <source>
        <dbReference type="ARBA" id="ARBA00044945"/>
    </source>
</evidence>
<evidence type="ECO:0000313" key="4">
    <source>
        <dbReference type="EMBL" id="CEA06153.1"/>
    </source>
</evidence>
<dbReference type="PATRIC" id="fig|1461581.3.peg.2495"/>
<proteinExistence type="inferred from homology"/>
<dbReference type="OrthoDB" id="8776540at2"/>
<sequence>MHTNLLRPALLISLLFNLGVLGALGWQYLVERTQQPGEPLLVRELQLNEQQRQQWQHIEDPFLLELEQTTQAIQQQRNRLIDSIFTEPLDAERVSNEQQLLAAQQQHQQQLVIDQLLREREILNDQQRQRLAYLLTQQAMASSDVEKLHNE</sequence>
<evidence type="ECO:0000256" key="2">
    <source>
        <dbReference type="ARBA" id="ARBA00044983"/>
    </source>
</evidence>
<name>A0A078MFS3_9PSED</name>
<dbReference type="Pfam" id="PF13801">
    <property type="entry name" value="Metal_resist"/>
    <property type="match status" value="1"/>
</dbReference>
<gene>
    <name evidence="4" type="ORF">BN1049_02530</name>
</gene>
<dbReference type="InterPro" id="IPR025961">
    <property type="entry name" value="Metal_resist"/>
</dbReference>
<evidence type="ECO:0000256" key="3">
    <source>
        <dbReference type="ARBA" id="ARBA00045001"/>
    </source>
</evidence>
<organism evidence="4">
    <name type="scientific">Pseudomonas saudimassiliensis</name>
    <dbReference type="NCBI Taxonomy" id="1461581"/>
    <lineage>
        <taxon>Bacteria</taxon>
        <taxon>Pseudomonadati</taxon>
        <taxon>Pseudomonadota</taxon>
        <taxon>Gammaproteobacteria</taxon>
        <taxon>Pseudomonadales</taxon>
        <taxon>Pseudomonadaceae</taxon>
        <taxon>Pseudomonas</taxon>
    </lineage>
</organism>
<dbReference type="Gene3D" id="1.20.120.1490">
    <property type="match status" value="1"/>
</dbReference>
<protein>
    <recommendedName>
        <fullName evidence="2">Signaling pathway modulator ZraP</fullName>
    </recommendedName>
    <alternativeName>
        <fullName evidence="3">Zinc resistance-associated protein</fullName>
    </alternativeName>
</protein>
<dbReference type="RefSeq" id="WP_036988739.1">
    <property type="nucleotide sequence ID" value="NZ_LK391969.1"/>
</dbReference>
<comment type="similarity">
    <text evidence="1">Belongs to the ZraP family.</text>
</comment>
<dbReference type="EMBL" id="LM997413">
    <property type="protein sequence ID" value="CEA06153.1"/>
    <property type="molecule type" value="Genomic_DNA"/>
</dbReference>
<dbReference type="AlphaFoldDB" id="A0A078MFS3"/>